<dbReference type="PROSITE" id="PS00018">
    <property type="entry name" value="EF_HAND_1"/>
    <property type="match status" value="2"/>
</dbReference>
<dbReference type="Gene3D" id="1.25.40.20">
    <property type="entry name" value="Ankyrin repeat-containing domain"/>
    <property type="match status" value="2"/>
</dbReference>
<dbReference type="SUPFAM" id="SSF47473">
    <property type="entry name" value="EF-hand"/>
    <property type="match status" value="1"/>
</dbReference>
<protein>
    <submittedName>
        <fullName evidence="6">Serine/threonine-protein kinase</fullName>
        <ecNumber evidence="6">2.7.11.-</ecNumber>
    </submittedName>
</protein>
<dbReference type="PROSITE" id="PS50011">
    <property type="entry name" value="PROTEIN_KINASE_DOM"/>
    <property type="match status" value="3"/>
</dbReference>
<dbReference type="EC" id="2.7.11.-" evidence="6"/>
<dbReference type="InterPro" id="IPR002048">
    <property type="entry name" value="EF_hand_dom"/>
</dbReference>
<keyword evidence="7" id="KW-1185">Reference proteome</keyword>
<dbReference type="InterPro" id="IPR011992">
    <property type="entry name" value="EF-hand-dom_pair"/>
</dbReference>
<dbReference type="SMART" id="SM00220">
    <property type="entry name" value="S_TKc"/>
    <property type="match status" value="3"/>
</dbReference>
<dbReference type="InterPro" id="IPR002110">
    <property type="entry name" value="Ankyrin_rpt"/>
</dbReference>
<comment type="caution">
    <text evidence="6">The sequence shown here is derived from an EMBL/GenBank/DDBJ whole genome shotgun (WGS) entry which is preliminary data.</text>
</comment>
<evidence type="ECO:0000313" key="7">
    <source>
        <dbReference type="Proteomes" id="UP001224775"/>
    </source>
</evidence>
<evidence type="ECO:0000313" key="6">
    <source>
        <dbReference type="EMBL" id="KAK1747210.1"/>
    </source>
</evidence>
<dbReference type="InterPro" id="IPR036770">
    <property type="entry name" value="Ankyrin_rpt-contain_sf"/>
</dbReference>
<evidence type="ECO:0000256" key="3">
    <source>
        <dbReference type="SAM" id="MobiDB-lite"/>
    </source>
</evidence>
<dbReference type="InterPro" id="IPR000719">
    <property type="entry name" value="Prot_kinase_dom"/>
</dbReference>
<feature type="domain" description="EF-hand" evidence="5">
    <location>
        <begin position="918"/>
        <end position="953"/>
    </location>
</feature>
<feature type="domain" description="Protein kinase" evidence="4">
    <location>
        <begin position="912"/>
        <end position="1307"/>
    </location>
</feature>
<dbReference type="Gene3D" id="1.10.510.10">
    <property type="entry name" value="Transferase(Phosphotransferase) domain 1"/>
    <property type="match status" value="3"/>
</dbReference>
<keyword evidence="1" id="KW-0106">Calcium</keyword>
<proteinExistence type="inferred from homology"/>
<accession>A0AAD9DIS9</accession>
<feature type="domain" description="EF-hand" evidence="5">
    <location>
        <begin position="1909"/>
        <end position="1944"/>
    </location>
</feature>
<keyword evidence="6" id="KW-0418">Kinase</keyword>
<evidence type="ECO:0000256" key="1">
    <source>
        <dbReference type="ARBA" id="ARBA00022837"/>
    </source>
</evidence>
<feature type="domain" description="EF-hand" evidence="5">
    <location>
        <begin position="475"/>
        <end position="510"/>
    </location>
</feature>
<dbReference type="PANTHER" id="PTHR44167">
    <property type="entry name" value="OVARIAN-SPECIFIC SERINE/THREONINE-PROTEIN KINASE LOK-RELATED"/>
    <property type="match status" value="1"/>
</dbReference>
<dbReference type="SUPFAM" id="SSF56112">
    <property type="entry name" value="Protein kinase-like (PK-like)"/>
    <property type="match status" value="3"/>
</dbReference>
<dbReference type="SUPFAM" id="SSF48403">
    <property type="entry name" value="Ankyrin repeat"/>
    <property type="match status" value="2"/>
</dbReference>
<feature type="domain" description="Protein kinase" evidence="4">
    <location>
        <begin position="1952"/>
        <end position="2303"/>
    </location>
</feature>
<dbReference type="GO" id="GO:0005524">
    <property type="term" value="F:ATP binding"/>
    <property type="evidence" value="ECO:0007669"/>
    <property type="project" value="InterPro"/>
</dbReference>
<feature type="region of interest" description="Disordered" evidence="3">
    <location>
        <begin position="2646"/>
        <end position="2670"/>
    </location>
</feature>
<keyword evidence="6" id="KW-0808">Transferase</keyword>
<dbReference type="GO" id="GO:0044773">
    <property type="term" value="P:mitotic DNA damage checkpoint signaling"/>
    <property type="evidence" value="ECO:0007669"/>
    <property type="project" value="TreeGrafter"/>
</dbReference>
<dbReference type="InterPro" id="IPR011009">
    <property type="entry name" value="Kinase-like_dom_sf"/>
</dbReference>
<evidence type="ECO:0000259" key="5">
    <source>
        <dbReference type="PROSITE" id="PS50222"/>
    </source>
</evidence>
<sequence length="2690" mass="302622">MEHLDWLDEDNPSVEDAKVFIENHPDLLMGVYDDDGDPQVPLHGAIHVRASDEVILLLLEACPQAAKKIVHGYSALHVAMDVDKDTMCSEKVIKALIDAHPGSLSARSPDTRNLPLHDAVTVNKKASEGIILLLLNAYPQAAAEKMKDGRLLFEIFLERKDAHDLMREICKVRIDGLLPLGFVLTKRSSDDIVLAALKVYPEAAGKRFSTKFDECILPLHIAYEDNHSEPVKNALRRVYPDAEKENPFETTHQLHKFLECEQVLFDHEDDLDDLIEINNKYPEAAGKRGRDGRLPLHIAIDRIASPEVTYQLFQAYRQAGKEKMVDGRLPIEVFAQQKVTDDWPQEYLTQMAKLLLENDMPVSIEDGTPKEHSGSWHICISSSTETATSAVRGVLLEFENISDYDSDDLCGFGKHIHALADARDAKGRTALGLASKESREVIYEYLLFCGQYMLKMGPPEHRTATSVVLRAEDLGEKADYGAIFDDADKDGNEKLNRKQLIAIAASIGLDPGMFLKGSDAEESDESISKGEFVSICKRHLGDGPPEVVIKLMKNKDQWERECNFRKKYDLDPKFVVTAQPNVPSEDVIAKAVERGEGGLTTIVTKYLNDITLGKYAFVMDAADRNLFQFFSQEQPKIDVVRYILRQVFEAVKHLHEQKLMHGDIKMPNIVHFRIDNRLRLIDLDASASIVPPGGEEESFAGAKFSSAILPPEMIEKIETDQVQGFLKYWKVQNDKDLDKKVAPKIYMEQGIVKAHYVVKSFRADEEGKPVEEGLPHKLVHASESIDLWSLGVLAFTLLTGEPLIPSTRDDDCASGVAMHLLHSWGTQPEVLIELSRKITDDAAFDLVWKLLQKEPGKRKKVADLLKSHPFFNQQSADVLERRSAIFENLLFYGRYKFFDGPPEHRSQTSVVFRAQDLDTQADYSAIFDEADKDKNGNLDRQELEKIASSIGLNPELFLRGSDTSKLIFVDVCKRQLGDGPREVVIKLMKNKDQWERECNFRKKYDLDPKFVVTAQPKIPSEDVIAKAVERGEGGLTTIVTKYLNDITLGKYAFVMDAADRNLFQFFSQEQPKIDVVRYILRQVFEAVKHLHEQKLMHGDIKMPNIVHFRIDNRLRLIDLDASASIVPPGGEEESFAGAKFSSAILPPEMIERIEKDQVPGFLKYWEGEHGEDLVTRMTPKIYMDQGIVKSQYVVKSFRTRVDGKPVKEGLPYELVHASESIDVWSLGVLAFTLLTGEPLIPSNREDDCLSGTAMHLLKSWGTQPEVLSDSFKKIQNDAARDLVWKLLQRDPAKRPTVAFLLDKHPFFHSDMSAGTEDQFREMKEYLQNLTLMREICKVRVRVDGLLPLGVVLTKRSSDDMVLAVLEAYPEAAGKRFSTNCDECILPLHIANEDEHSEEVKKALLDAYPCAEKENPFETTHQLHKLLENESSDPVCGDVENLIEEYPEAAGKRGRDGRLPLHIAIDRIASVSVTWRLFQAYPQAGKEKMKDGRLPIEVFAEQKVTDDWPQESLTIMAKLLLGNDMPVSIEDGTPVEHSGSWHACISYSTETATCAVRKVLLDSKERDDDSEDYGCGFGKHIYALTEVRDATGRTALGLASIESRAVIYEYETIYLLHKFLENEPLDQLEEDDVENLIVKYPEALGKRGGDGRLPLHIALEQKLPEEIVLLILNAYPQAAKEKWEDGRLPIEVCLERNMSKDLVLALSCELSDALLHEAIFLYSQKMVKALLDAFPDAAKKIAPTNDLLLHAAINTNASEDIILLILNAYPQAAKEKMKGGRLPIEVCEENDASEDLMLALLEADMPIRIEDGFPAEHSGSWFICIVSPNAYMAGAVRRVLSNEEGGFGVHIHTLAYVCDAEDRSTLGIALSEARAAIYEHLLFCGRYELNIGPPEHRTATSVILRAQDLDDIADYDAIFDKADDNGNGELDQEELKTIAKSNGLNPDLFLKGSKEGESISKGIFVGICKQQLGEGPREVVIKLMQSEDHWKRECNARNYFDLNPKYVVSALSNVPSEDVIAKAVERGEGGLTTIVTKYLNDITLGKYAFVMDAAGRNLHQMFYQEQPKIDAMREILRQVFEAVKHLHGQKLMHGDIKMLNIVRFSLDNGLRLIDLDASARIVPPGGEDEMFAGVKFSSAILPPEMIERIVTKEQLEKFKKYWESENDEDQKKKVAPKIYQEPGMLKAHYVVKSFRTEEGKPVDTGLLPYKLVRASESIDLWSLGVLAFTLFTGETLIPSTRDDDCASGAAMHLLHSWEKQPEVLSELFNKITDDAARDLVMQLLKPKPEERKTVDHFLEKHPFFNKENHEIISQFNERLKDFGESLQSQAKQLEIMHQNILVIKKLSYESKKELLRTRHVLLKGIFEATEVSTPTTFIILNNELPPEPSDVDKEKMLDFVTNEDGSGVSVQTKHASVTFSAEGADLKLEGDLKEHYDRVQDGIKWAKRIRKIGKKVAAGEVGMAFEIIKEEIIKENLVGNEMYLYLIDELTGEPVRAQGWPIVITTPSELVHKLLPLMQVGMRAMSIYNGTAGMARLFGYPVPKVPKEWSKGAQETVQLLKQESSVEEFSVLHEEVKEGSGEKKSVRGESLRIFMDFLEKEDPGRKDGKNGQFAGLQRFGNPEDGSALWTMLTDQADIEDALKKRAKQFEEEEERTQNEHNQHAQDSEETAQLIKAAATAAAKEAACCTIL</sequence>
<dbReference type="SMART" id="SM00054">
    <property type="entry name" value="EFh"/>
    <property type="match status" value="3"/>
</dbReference>
<organism evidence="6 7">
    <name type="scientific">Skeletonema marinoi</name>
    <dbReference type="NCBI Taxonomy" id="267567"/>
    <lineage>
        <taxon>Eukaryota</taxon>
        <taxon>Sar</taxon>
        <taxon>Stramenopiles</taxon>
        <taxon>Ochrophyta</taxon>
        <taxon>Bacillariophyta</taxon>
        <taxon>Coscinodiscophyceae</taxon>
        <taxon>Thalassiosirophycidae</taxon>
        <taxon>Thalassiosirales</taxon>
        <taxon>Skeletonemataceae</taxon>
        <taxon>Skeletonema</taxon>
        <taxon>Skeletonema marinoi-dohrnii complex</taxon>
    </lineage>
</organism>
<feature type="compositionally biased region" description="Basic and acidic residues" evidence="3">
    <location>
        <begin position="2646"/>
        <end position="2665"/>
    </location>
</feature>
<evidence type="ECO:0000256" key="2">
    <source>
        <dbReference type="ARBA" id="ARBA00024334"/>
    </source>
</evidence>
<dbReference type="PANTHER" id="PTHR44167:SF24">
    <property type="entry name" value="SERINE_THREONINE-PROTEIN KINASE CHK2"/>
    <property type="match status" value="1"/>
</dbReference>
<dbReference type="SMART" id="SM00248">
    <property type="entry name" value="ANK"/>
    <property type="match status" value="9"/>
</dbReference>
<dbReference type="GO" id="GO:0005634">
    <property type="term" value="C:nucleus"/>
    <property type="evidence" value="ECO:0007669"/>
    <property type="project" value="TreeGrafter"/>
</dbReference>
<dbReference type="Proteomes" id="UP001224775">
    <property type="component" value="Unassembled WGS sequence"/>
</dbReference>
<name>A0AAD9DIS9_9STRA</name>
<dbReference type="EMBL" id="JATAAI010000003">
    <property type="protein sequence ID" value="KAK1747210.1"/>
    <property type="molecule type" value="Genomic_DNA"/>
</dbReference>
<dbReference type="GO" id="GO:0005509">
    <property type="term" value="F:calcium ion binding"/>
    <property type="evidence" value="ECO:0007669"/>
    <property type="project" value="InterPro"/>
</dbReference>
<dbReference type="GO" id="GO:0004674">
    <property type="term" value="F:protein serine/threonine kinase activity"/>
    <property type="evidence" value="ECO:0007669"/>
    <property type="project" value="TreeGrafter"/>
</dbReference>
<dbReference type="Pfam" id="PF00069">
    <property type="entry name" value="Pkinase"/>
    <property type="match status" value="4"/>
</dbReference>
<dbReference type="InterPro" id="IPR018247">
    <property type="entry name" value="EF_Hand_1_Ca_BS"/>
</dbReference>
<gene>
    <name evidence="6" type="ORF">QTG54_002554</name>
</gene>
<dbReference type="PROSITE" id="PS50222">
    <property type="entry name" value="EF_HAND_2"/>
    <property type="match status" value="3"/>
</dbReference>
<feature type="domain" description="Protein kinase" evidence="4">
    <location>
        <begin position="521"/>
        <end position="871"/>
    </location>
</feature>
<evidence type="ECO:0000259" key="4">
    <source>
        <dbReference type="PROSITE" id="PS50011"/>
    </source>
</evidence>
<reference evidence="6" key="1">
    <citation type="submission" date="2023-06" db="EMBL/GenBank/DDBJ databases">
        <title>Survivors Of The Sea: Transcriptome response of Skeletonema marinoi to long-term dormancy.</title>
        <authorList>
            <person name="Pinder M.I.M."/>
            <person name="Kourtchenko O."/>
            <person name="Robertson E.K."/>
            <person name="Larsson T."/>
            <person name="Maumus F."/>
            <person name="Osuna-Cruz C.M."/>
            <person name="Vancaester E."/>
            <person name="Stenow R."/>
            <person name="Vandepoele K."/>
            <person name="Ploug H."/>
            <person name="Bruchert V."/>
            <person name="Godhe A."/>
            <person name="Topel M."/>
        </authorList>
    </citation>
    <scope>NUCLEOTIDE SEQUENCE</scope>
    <source>
        <strain evidence="6">R05AC</strain>
    </source>
</reference>
<comment type="similarity">
    <text evidence="2">Belongs to the protein kinase superfamily. Ser/Thr protein kinase family. CDPK subfamily.</text>
</comment>